<reference evidence="1 2" key="1">
    <citation type="submission" date="2019-10" db="EMBL/GenBank/DDBJ databases">
        <title>Bifidobacterium from non-human primates.</title>
        <authorList>
            <person name="Modesto M."/>
        </authorList>
    </citation>
    <scope>NUCLEOTIDE SEQUENCE [LARGE SCALE GENOMIC DNA]</scope>
    <source>
        <strain evidence="1 2">TRE17</strain>
    </source>
</reference>
<dbReference type="AlphaFoldDB" id="A0A6N9Z3Y5"/>
<proteinExistence type="predicted"/>
<dbReference type="EMBL" id="WHZW01000008">
    <property type="protein sequence ID" value="NEG89369.1"/>
    <property type="molecule type" value="Genomic_DNA"/>
</dbReference>
<organism evidence="1 2">
    <name type="scientific">Bifidobacterium aerophilum</name>
    <dbReference type="NCBI Taxonomy" id="1798155"/>
    <lineage>
        <taxon>Bacteria</taxon>
        <taxon>Bacillati</taxon>
        <taxon>Actinomycetota</taxon>
        <taxon>Actinomycetes</taxon>
        <taxon>Bifidobacteriales</taxon>
        <taxon>Bifidobacteriaceae</taxon>
        <taxon>Bifidobacterium</taxon>
    </lineage>
</organism>
<evidence type="ECO:0000313" key="1">
    <source>
        <dbReference type="EMBL" id="NEG89369.1"/>
    </source>
</evidence>
<evidence type="ECO:0008006" key="3">
    <source>
        <dbReference type="Google" id="ProtNLM"/>
    </source>
</evidence>
<name>A0A6N9Z3Y5_9BIFI</name>
<dbReference type="RefSeq" id="WP_163230584.1">
    <property type="nucleotide sequence ID" value="NZ_WHZW01000008.1"/>
</dbReference>
<dbReference type="Proteomes" id="UP000469194">
    <property type="component" value="Unassembled WGS sequence"/>
</dbReference>
<gene>
    <name evidence="1" type="ORF">GFD25_05070</name>
</gene>
<keyword evidence="2" id="KW-1185">Reference proteome</keyword>
<protein>
    <recommendedName>
        <fullName evidence="3">CTP synthase</fullName>
    </recommendedName>
</protein>
<accession>A0A6N9Z3Y5</accession>
<evidence type="ECO:0000313" key="2">
    <source>
        <dbReference type="Proteomes" id="UP000469194"/>
    </source>
</evidence>
<sequence>MKRHRKVIALLRDAEHEHRCAVPGDRALYHALRRRVGSREVVSPYPNLFADIAYWDSLNAEDRSLHMIRALARIHPKWTFAGLSAACVYGYHHAYSLHDGSVSIASPKGSGRNDADRLHRIYMRSVPRWQCRGIQVTSPARTLIDCAGMPFDQALSIFDSALRAGHVTAADVATLMVQTNCDEPAIRKLLRHVNPLRENGGESWAYARIVGLGYAEPMMQVEFDNPNSPDMPYRVDFCWKLADGRIIVAEYDGMAKYADAGNQKRASLQAKLDYERRREQDLAAQRVSAVVHFFFEDVADVTRLDDKLAEAGVPKIR</sequence>
<comment type="caution">
    <text evidence="1">The sequence shown here is derived from an EMBL/GenBank/DDBJ whole genome shotgun (WGS) entry which is preliminary data.</text>
</comment>